<accession>V5G7N9</accession>
<sequence length="427" mass="47933">MYGGTTSWVRPVDWNPRYGLGLSTAGSLPNLTQFDHSGGFILSNSQYEPPQTQYPKPHPSSLPWNHSQRQIYPTGWSSVAFHLLASPVLSLEAGAQGHVRPLSDVQHTTQAEVAASHPYMVYQNPMVTAPLVQTSYPPRFDPLGLGPKPTDRPTLNLPVSPHHHLGIIEPIQQQSLASSPIKSIRVGDESTMVAYYESAFHALQQTNCRMIAKAFIKVVEPRKQAKYPYNGGKGPDGKKGDPEKTKPAWWPSKVTHREPDHLKKPERVRLLIHLLRGLDKRRGITVDQLEDAGRSIRRRIKPADRLDVLAEIYRVRRVEERYENGEIDGNTEIYVVDRGWKTSNDEENRSPTPTPQSENTQNSPTSDSYPRSVPNGTPVTTESNLYHESAAPIQAPIHPPVQPPIQEQHSPAAYMHHYSHSMAPQYR</sequence>
<feature type="region of interest" description="Disordered" evidence="1">
    <location>
        <begin position="227"/>
        <end position="250"/>
    </location>
</feature>
<dbReference type="InParanoid" id="V5G7N9"/>
<keyword evidence="4" id="KW-1185">Reference proteome</keyword>
<feature type="compositionally biased region" description="Basic and acidic residues" evidence="1">
    <location>
        <begin position="235"/>
        <end position="246"/>
    </location>
</feature>
<reference evidence="4" key="1">
    <citation type="journal article" date="2014" name="Genome Announc.">
        <title>Draft genome sequence of the formaldehyde-resistant fungus Byssochlamys spectabilis No. 5 (anamorph Paecilomyces variotii No. 5) (NBRC109023).</title>
        <authorList>
            <person name="Oka T."/>
            <person name="Ekino K."/>
            <person name="Fukuda K."/>
            <person name="Nomura Y."/>
        </authorList>
    </citation>
    <scope>NUCLEOTIDE SEQUENCE [LARGE SCALE GENOMIC DNA]</scope>
    <source>
        <strain evidence="4">No. 5 / NBRC 109023</strain>
    </source>
</reference>
<dbReference type="PANTHER" id="PTHR36102:SF5">
    <property type="entry name" value="YDR124W-LIKE HELICAL BUNDLE DOMAIN-CONTAINING PROTEIN"/>
    <property type="match status" value="1"/>
</dbReference>
<gene>
    <name evidence="3" type="ORF">PVAR5_6709</name>
</gene>
<feature type="compositionally biased region" description="Polar residues" evidence="1">
    <location>
        <begin position="355"/>
        <end position="382"/>
    </location>
</feature>
<evidence type="ECO:0000313" key="4">
    <source>
        <dbReference type="Proteomes" id="UP000018001"/>
    </source>
</evidence>
<proteinExistence type="predicted"/>
<organism evidence="3 4">
    <name type="scientific">Byssochlamys spectabilis (strain No. 5 / NBRC 109023)</name>
    <name type="common">Paecilomyces variotii</name>
    <dbReference type="NCBI Taxonomy" id="1356009"/>
    <lineage>
        <taxon>Eukaryota</taxon>
        <taxon>Fungi</taxon>
        <taxon>Dikarya</taxon>
        <taxon>Ascomycota</taxon>
        <taxon>Pezizomycotina</taxon>
        <taxon>Eurotiomycetes</taxon>
        <taxon>Eurotiomycetidae</taxon>
        <taxon>Eurotiales</taxon>
        <taxon>Thermoascaceae</taxon>
        <taxon>Paecilomyces</taxon>
    </lineage>
</organism>
<dbReference type="PANTHER" id="PTHR36102">
    <property type="entry name" value="CHROMOSOME 10, WHOLE GENOME SHOTGUN SEQUENCE"/>
    <property type="match status" value="1"/>
</dbReference>
<feature type="region of interest" description="Disordered" evidence="1">
    <location>
        <begin position="341"/>
        <end position="382"/>
    </location>
</feature>
<evidence type="ECO:0000259" key="2">
    <source>
        <dbReference type="Pfam" id="PF11001"/>
    </source>
</evidence>
<comment type="caution">
    <text evidence="3">The sequence shown here is derived from an EMBL/GenBank/DDBJ whole genome shotgun (WGS) entry which is preliminary data.</text>
</comment>
<evidence type="ECO:0000256" key="1">
    <source>
        <dbReference type="SAM" id="MobiDB-lite"/>
    </source>
</evidence>
<dbReference type="InterPro" id="IPR047092">
    <property type="entry name" value="AFUB_07903/YDR124W-like_hel"/>
</dbReference>
<dbReference type="eggNOG" id="ENOG502S0ES">
    <property type="taxonomic scope" value="Eukaryota"/>
</dbReference>
<protein>
    <recommendedName>
        <fullName evidence="2">Subtelomeric hrmA-associated cluster protein AFUB-079030/YDR124W-like helical bundle domain-containing protein</fullName>
    </recommendedName>
</protein>
<dbReference type="Pfam" id="PF11001">
    <property type="entry name" value="AFUB_07903_YDR124W_hel"/>
    <property type="match status" value="1"/>
</dbReference>
<dbReference type="OrthoDB" id="5338458at2759"/>
<feature type="domain" description="Subtelomeric hrmA-associated cluster protein AFUB-079030/YDR124W-like helical bundle" evidence="2">
    <location>
        <begin position="186"/>
        <end position="317"/>
    </location>
</feature>
<dbReference type="HOGENOM" id="CLU_642484_0_0_1"/>
<evidence type="ECO:0000313" key="3">
    <source>
        <dbReference type="EMBL" id="GAD98021.1"/>
    </source>
</evidence>
<dbReference type="InterPro" id="IPR021264">
    <property type="entry name" value="AFUB_079030/YDR124W-like"/>
</dbReference>
<dbReference type="Proteomes" id="UP000018001">
    <property type="component" value="Unassembled WGS sequence"/>
</dbReference>
<dbReference type="EMBL" id="BAUL01000225">
    <property type="protein sequence ID" value="GAD98021.1"/>
    <property type="molecule type" value="Genomic_DNA"/>
</dbReference>
<dbReference type="AlphaFoldDB" id="V5G7N9"/>
<name>V5G7N9_BYSSN</name>